<evidence type="ECO:0000256" key="3">
    <source>
        <dbReference type="ARBA" id="ARBA00023002"/>
    </source>
</evidence>
<dbReference type="PANTHER" id="PTHR11645:SF66">
    <property type="entry name" value="PYRROLINE-5-CARBOXYLATE REDUCTASE"/>
    <property type="match status" value="1"/>
</dbReference>
<dbReference type="RefSeq" id="XP_001747774.1">
    <property type="nucleotide sequence ID" value="XM_001747722.1"/>
</dbReference>
<dbReference type="SUPFAM" id="SSF48179">
    <property type="entry name" value="6-phosphogluconate dehydrogenase C-terminal domain-like"/>
    <property type="match status" value="1"/>
</dbReference>
<evidence type="ECO:0000256" key="1">
    <source>
        <dbReference type="ARBA" id="ARBA00005525"/>
    </source>
</evidence>
<evidence type="ECO:0000313" key="6">
    <source>
        <dbReference type="EMBL" id="EDQ87514.1"/>
    </source>
</evidence>
<dbReference type="EMBL" id="CH991559">
    <property type="protein sequence ID" value="EDQ87514.1"/>
    <property type="molecule type" value="Genomic_DNA"/>
</dbReference>
<dbReference type="KEGG" id="mbr:MONBRDRAFT_27275"/>
<proteinExistence type="inferred from homology"/>
<dbReference type="Proteomes" id="UP000001357">
    <property type="component" value="Unassembled WGS sequence"/>
</dbReference>
<dbReference type="FunFam" id="1.10.3730.10:FF:000001">
    <property type="entry name" value="Pyrroline-5-carboxylate reductase"/>
    <property type="match status" value="1"/>
</dbReference>
<evidence type="ECO:0008006" key="8">
    <source>
        <dbReference type="Google" id="ProtNLM"/>
    </source>
</evidence>
<dbReference type="NCBIfam" id="TIGR00112">
    <property type="entry name" value="proC"/>
    <property type="match status" value="1"/>
</dbReference>
<evidence type="ECO:0000259" key="4">
    <source>
        <dbReference type="Pfam" id="PF03807"/>
    </source>
</evidence>
<feature type="domain" description="Pyrroline-5-carboxylate reductase catalytic N-terminal" evidence="4">
    <location>
        <begin position="131"/>
        <end position="226"/>
    </location>
</feature>
<dbReference type="GO" id="GO:0004735">
    <property type="term" value="F:pyrroline-5-carboxylate reductase activity"/>
    <property type="evidence" value="ECO:0000318"/>
    <property type="project" value="GO_Central"/>
</dbReference>
<organism evidence="6 7">
    <name type="scientific">Monosiga brevicollis</name>
    <name type="common">Choanoflagellate</name>
    <dbReference type="NCBI Taxonomy" id="81824"/>
    <lineage>
        <taxon>Eukaryota</taxon>
        <taxon>Choanoflagellata</taxon>
        <taxon>Craspedida</taxon>
        <taxon>Salpingoecidae</taxon>
        <taxon>Monosiga</taxon>
    </lineage>
</organism>
<keyword evidence="3" id="KW-0560">Oxidoreductase</keyword>
<reference evidence="6 7" key="1">
    <citation type="journal article" date="2008" name="Nature">
        <title>The genome of the choanoflagellate Monosiga brevicollis and the origin of metazoans.</title>
        <authorList>
            <consortium name="JGI Sequencing"/>
            <person name="King N."/>
            <person name="Westbrook M.J."/>
            <person name="Young S.L."/>
            <person name="Kuo A."/>
            <person name="Abedin M."/>
            <person name="Chapman J."/>
            <person name="Fairclough S."/>
            <person name="Hellsten U."/>
            <person name="Isogai Y."/>
            <person name="Letunic I."/>
            <person name="Marr M."/>
            <person name="Pincus D."/>
            <person name="Putnam N."/>
            <person name="Rokas A."/>
            <person name="Wright K.J."/>
            <person name="Zuzow R."/>
            <person name="Dirks W."/>
            <person name="Good M."/>
            <person name="Goodstein D."/>
            <person name="Lemons D."/>
            <person name="Li W."/>
            <person name="Lyons J.B."/>
            <person name="Morris A."/>
            <person name="Nichols S."/>
            <person name="Richter D.J."/>
            <person name="Salamov A."/>
            <person name="Bork P."/>
            <person name="Lim W.A."/>
            <person name="Manning G."/>
            <person name="Miller W.T."/>
            <person name="McGinnis W."/>
            <person name="Shapiro H."/>
            <person name="Tjian R."/>
            <person name="Grigoriev I.V."/>
            <person name="Rokhsar D."/>
        </authorList>
    </citation>
    <scope>NUCLEOTIDE SEQUENCE [LARGE SCALE GENOMIC DNA]</scope>
    <source>
        <strain evidence="7">MX1 / ATCC 50154</strain>
    </source>
</reference>
<dbReference type="HAMAP" id="MF_01925">
    <property type="entry name" value="P5C_reductase"/>
    <property type="match status" value="1"/>
</dbReference>
<dbReference type="GO" id="GO:0055129">
    <property type="term" value="P:L-proline biosynthetic process"/>
    <property type="evidence" value="ECO:0000318"/>
    <property type="project" value="GO_Central"/>
</dbReference>
<name>A9V4U0_MONBE</name>
<dbReference type="SUPFAM" id="SSF51735">
    <property type="entry name" value="NAD(P)-binding Rossmann-fold domains"/>
    <property type="match status" value="1"/>
</dbReference>
<evidence type="ECO:0000256" key="2">
    <source>
        <dbReference type="ARBA" id="ARBA00022857"/>
    </source>
</evidence>
<evidence type="ECO:0000313" key="7">
    <source>
        <dbReference type="Proteomes" id="UP000001357"/>
    </source>
</evidence>
<gene>
    <name evidence="6" type="ORF">MONBRDRAFT_27275</name>
</gene>
<dbReference type="GeneID" id="5892934"/>
<protein>
    <recommendedName>
        <fullName evidence="8">Pyrroline-5-carboxylate reductase</fullName>
    </recommendedName>
</protein>
<dbReference type="Pfam" id="PF14748">
    <property type="entry name" value="P5CR_dimer"/>
    <property type="match status" value="1"/>
</dbReference>
<dbReference type="STRING" id="81824.A9V4U0"/>
<accession>A9V4U0</accession>
<dbReference type="OMA" id="NATHINQ"/>
<dbReference type="Pfam" id="PF03807">
    <property type="entry name" value="F420_oxidored"/>
    <property type="match status" value="1"/>
</dbReference>
<dbReference type="InterPro" id="IPR029036">
    <property type="entry name" value="P5CR_dimer"/>
</dbReference>
<dbReference type="InterPro" id="IPR000304">
    <property type="entry name" value="Pyrroline-COOH_reductase"/>
</dbReference>
<dbReference type="InterPro" id="IPR008927">
    <property type="entry name" value="6-PGluconate_DH-like_C_sf"/>
</dbReference>
<dbReference type="InParanoid" id="A9V4U0"/>
<dbReference type="InterPro" id="IPR028939">
    <property type="entry name" value="P5C_Rdtase_cat_N"/>
</dbReference>
<keyword evidence="7" id="KW-1185">Reference proteome</keyword>
<evidence type="ECO:0000259" key="5">
    <source>
        <dbReference type="Pfam" id="PF14748"/>
    </source>
</evidence>
<dbReference type="InterPro" id="IPR036291">
    <property type="entry name" value="NAD(P)-bd_dom_sf"/>
</dbReference>
<keyword evidence="2" id="KW-0521">NADP</keyword>
<dbReference type="Gene3D" id="1.10.3730.10">
    <property type="entry name" value="ProC C-terminal domain-like"/>
    <property type="match status" value="1"/>
</dbReference>
<dbReference type="AlphaFoldDB" id="A9V4U0"/>
<dbReference type="eggNOG" id="KOG3124">
    <property type="taxonomic scope" value="Eukaryota"/>
</dbReference>
<feature type="domain" description="Pyrroline-5-carboxylate reductase dimerisation" evidence="5">
    <location>
        <begin position="289"/>
        <end position="394"/>
    </location>
</feature>
<dbReference type="FunCoup" id="A9V4U0">
    <property type="interactions" value="942"/>
</dbReference>
<comment type="similarity">
    <text evidence="1">Belongs to the pyrroline-5-carboxylate reductase family.</text>
</comment>
<sequence>MAMKRCQHMVLGTNATHINQICKPKITKTPLKSYKTANAALLNKNVPPRLRWGLNARSAGQSLQALRTNRITRTMKCNSVLAAAYSPQAYGLTAARAATSAGRQQTRAFAAVPQPSEQEQPPAASILGDTRVSFIGAGKMAEAIMSGVLRSGRVTSDRVMACDPNQSRRSELKDKYEVAVTNDNAAALEGADIVMLAVKPQTMSRLFQQLQGKVNKNTLIISVVAGYTIDQIQRGLGTDAVIRAMPNTPALIQESVTCWTVSPTVTQAQRLQARELLKTFGKEIYLAEEEKMDMATALAGSGPAMCHLMLEAMIDTGVHMGVPRETARDMVLNTMRGAVNLTLQSGGAHPSTLRNDITSPGGTTAAALYEIERGGLRTVMSDAIWAAYRRSRELGGLDSCVGPGRFHYNASLELPEELVENLQQVTESMNDIKDELADQVATHRE</sequence>
<dbReference type="Gene3D" id="3.40.50.720">
    <property type="entry name" value="NAD(P)-binding Rossmann-like Domain"/>
    <property type="match status" value="1"/>
</dbReference>
<dbReference type="PANTHER" id="PTHR11645">
    <property type="entry name" value="PYRROLINE-5-CARBOXYLATE REDUCTASE"/>
    <property type="match status" value="1"/>
</dbReference>